<protein>
    <submittedName>
        <fullName evidence="1">Uncharacterized protein</fullName>
    </submittedName>
</protein>
<evidence type="ECO:0000313" key="1">
    <source>
        <dbReference type="EMBL" id="OEF95923.1"/>
    </source>
</evidence>
<organism evidence="1 2">
    <name type="scientific">Desulfuribacillus alkaliarsenatis</name>
    <dbReference type="NCBI Taxonomy" id="766136"/>
    <lineage>
        <taxon>Bacteria</taxon>
        <taxon>Bacillati</taxon>
        <taxon>Bacillota</taxon>
        <taxon>Desulfuribacillia</taxon>
        <taxon>Desulfuribacillales</taxon>
        <taxon>Desulfuribacillaceae</taxon>
        <taxon>Desulfuribacillus</taxon>
    </lineage>
</organism>
<comment type="caution">
    <text evidence="1">The sequence shown here is derived from an EMBL/GenBank/DDBJ whole genome shotgun (WGS) entry which is preliminary data.</text>
</comment>
<accession>A0A1E5FZD6</accession>
<dbReference type="EMBL" id="MIJE01000034">
    <property type="protein sequence ID" value="OEF95923.1"/>
    <property type="molecule type" value="Genomic_DNA"/>
</dbReference>
<gene>
    <name evidence="1" type="ORF">BHF68_11065</name>
</gene>
<keyword evidence="2" id="KW-1185">Reference proteome</keyword>
<evidence type="ECO:0000313" key="2">
    <source>
        <dbReference type="Proteomes" id="UP000094296"/>
    </source>
</evidence>
<dbReference type="AlphaFoldDB" id="A0A1E5FZD6"/>
<reference evidence="1 2" key="1">
    <citation type="submission" date="2016-09" db="EMBL/GenBank/DDBJ databases">
        <title>Draft genome sequence for the type strain of Desulfuribacillus alkaliarsenatis AHT28, an obligately anaerobic, sulfidogenic bacterium isolated from Russian soda lake sediments.</title>
        <authorList>
            <person name="Abin C.A."/>
            <person name="Hollibaugh J.T."/>
        </authorList>
    </citation>
    <scope>NUCLEOTIDE SEQUENCE [LARGE SCALE GENOMIC DNA]</scope>
    <source>
        <strain evidence="1 2">AHT28</strain>
    </source>
</reference>
<sequence length="77" mass="8880">MVYVVYAPVGFGEALQTIIVTEHIDRAIVKYIEAGHNAQIEIWKDEQEILSYGFIKWHNHTDAKAIKKEIELALEKL</sequence>
<dbReference type="RefSeq" id="WP_069644196.1">
    <property type="nucleotide sequence ID" value="NZ_MIJE01000034.1"/>
</dbReference>
<name>A0A1E5FZD6_9FIRM</name>
<dbReference type="Proteomes" id="UP000094296">
    <property type="component" value="Unassembled WGS sequence"/>
</dbReference>
<proteinExistence type="predicted"/>